<dbReference type="InterPro" id="IPR012337">
    <property type="entry name" value="RNaseH-like_sf"/>
</dbReference>
<dbReference type="PANTHER" id="PTHR48475:SF2">
    <property type="entry name" value="RIBONUCLEASE H"/>
    <property type="match status" value="1"/>
</dbReference>
<feature type="region of interest" description="Disordered" evidence="1">
    <location>
        <begin position="1"/>
        <end position="22"/>
    </location>
</feature>
<accession>A0AA88VGS0</accession>
<comment type="caution">
    <text evidence="3">The sequence shown here is derived from an EMBL/GenBank/DDBJ whole genome shotgun (WGS) entry which is preliminary data.</text>
</comment>
<dbReference type="SUPFAM" id="SSF53098">
    <property type="entry name" value="Ribonuclease H-like"/>
    <property type="match status" value="1"/>
</dbReference>
<dbReference type="InterPro" id="IPR002156">
    <property type="entry name" value="RNaseH_domain"/>
</dbReference>
<dbReference type="CDD" id="cd09279">
    <property type="entry name" value="RNase_HI_like"/>
    <property type="match status" value="1"/>
</dbReference>
<evidence type="ECO:0000259" key="2">
    <source>
        <dbReference type="Pfam" id="PF13456"/>
    </source>
</evidence>
<feature type="domain" description="RNase H type-1" evidence="2">
    <location>
        <begin position="330"/>
        <end position="445"/>
    </location>
</feature>
<dbReference type="AlphaFoldDB" id="A0AA88VGS0"/>
<dbReference type="PANTHER" id="PTHR48475">
    <property type="entry name" value="RIBONUCLEASE H"/>
    <property type="match status" value="1"/>
</dbReference>
<protein>
    <recommendedName>
        <fullName evidence="2">RNase H type-1 domain-containing protein</fullName>
    </recommendedName>
</protein>
<name>A0AA88VGS0_9ASTE</name>
<dbReference type="InterPro" id="IPR036397">
    <property type="entry name" value="RNaseH_sf"/>
</dbReference>
<dbReference type="Gene3D" id="3.30.420.10">
    <property type="entry name" value="Ribonuclease H-like superfamily/Ribonuclease H"/>
    <property type="match status" value="1"/>
</dbReference>
<dbReference type="Proteomes" id="UP001188597">
    <property type="component" value="Unassembled WGS sequence"/>
</dbReference>
<gene>
    <name evidence="3" type="ORF">RJ639_014114</name>
</gene>
<sequence>MLPSAKDSTNSSPEQVAIAKTPRRFIHRKRTPEFRSRERDSWKIVPRYPSSEDLPRGENLDIRYPRPSRRQSYLLIFECLNVTSTTELEIQENMFTSSKQHMLLLKVLDAVMCRAFPITLRKILHEIKDNKALQWPEKMRSRPNKRNKDLWFHFHNDHGHSTDNCGSLKRAIEALIKRGQLRKFVAHKEGQQHTPPAMEKREDREENVGTINTISGGLAARGSSGQAQKAYAREVCVTSQPPNKKQKIVLVATITFSDKDSKGIKIPHDDPLVITIKAGNFDVKRVLVDNGITEVAVSTVLVREEDGVQKPIYYVSKVLQDVETRYLKIDGSSAIGSSGAGIILISPEGFVVEYALRFGFQASNNEVEYEALLVGIRLAHALKVDSLSIQIDSQLVVNHVLGDYEARDERMAQYLHLVKTSASKFKNFTIRQIPRDQNTQANTLSR</sequence>
<evidence type="ECO:0000256" key="1">
    <source>
        <dbReference type="SAM" id="MobiDB-lite"/>
    </source>
</evidence>
<proteinExistence type="predicted"/>
<dbReference type="GO" id="GO:0003676">
    <property type="term" value="F:nucleic acid binding"/>
    <property type="evidence" value="ECO:0007669"/>
    <property type="project" value="InterPro"/>
</dbReference>
<evidence type="ECO:0000313" key="4">
    <source>
        <dbReference type="Proteomes" id="UP001188597"/>
    </source>
</evidence>
<dbReference type="Pfam" id="PF13456">
    <property type="entry name" value="RVT_3"/>
    <property type="match status" value="1"/>
</dbReference>
<keyword evidence="4" id="KW-1185">Reference proteome</keyword>
<evidence type="ECO:0000313" key="3">
    <source>
        <dbReference type="EMBL" id="KAK3007628.1"/>
    </source>
</evidence>
<feature type="compositionally biased region" description="Polar residues" evidence="1">
    <location>
        <begin position="1"/>
        <end position="14"/>
    </location>
</feature>
<reference evidence="3" key="1">
    <citation type="submission" date="2022-12" db="EMBL/GenBank/DDBJ databases">
        <title>Draft genome assemblies for two species of Escallonia (Escalloniales).</title>
        <authorList>
            <person name="Chanderbali A."/>
            <person name="Dervinis C."/>
            <person name="Anghel I."/>
            <person name="Soltis D."/>
            <person name="Soltis P."/>
            <person name="Zapata F."/>
        </authorList>
    </citation>
    <scope>NUCLEOTIDE SEQUENCE</scope>
    <source>
        <strain evidence="3">UCBG64.0493</strain>
        <tissue evidence="3">Leaf</tissue>
    </source>
</reference>
<organism evidence="3 4">
    <name type="scientific">Escallonia herrerae</name>
    <dbReference type="NCBI Taxonomy" id="1293975"/>
    <lineage>
        <taxon>Eukaryota</taxon>
        <taxon>Viridiplantae</taxon>
        <taxon>Streptophyta</taxon>
        <taxon>Embryophyta</taxon>
        <taxon>Tracheophyta</taxon>
        <taxon>Spermatophyta</taxon>
        <taxon>Magnoliopsida</taxon>
        <taxon>eudicotyledons</taxon>
        <taxon>Gunneridae</taxon>
        <taxon>Pentapetalae</taxon>
        <taxon>asterids</taxon>
        <taxon>campanulids</taxon>
        <taxon>Escalloniales</taxon>
        <taxon>Escalloniaceae</taxon>
        <taxon>Escallonia</taxon>
    </lineage>
</organism>
<dbReference type="GO" id="GO:0004523">
    <property type="term" value="F:RNA-DNA hybrid ribonuclease activity"/>
    <property type="evidence" value="ECO:0007669"/>
    <property type="project" value="InterPro"/>
</dbReference>
<dbReference type="EMBL" id="JAVXUP010001842">
    <property type="protein sequence ID" value="KAK3007628.1"/>
    <property type="molecule type" value="Genomic_DNA"/>
</dbReference>